<evidence type="ECO:0000259" key="9">
    <source>
        <dbReference type="PROSITE" id="PS50893"/>
    </source>
</evidence>
<dbReference type="InterPro" id="IPR027417">
    <property type="entry name" value="P-loop_NTPase"/>
</dbReference>
<dbReference type="InterPro" id="IPR039421">
    <property type="entry name" value="Type_1_exporter"/>
</dbReference>
<keyword evidence="5" id="KW-0067">ATP-binding</keyword>
<feature type="transmembrane region" description="Helical" evidence="8">
    <location>
        <begin position="156"/>
        <end position="176"/>
    </location>
</feature>
<dbReference type="Gene3D" id="1.20.1560.10">
    <property type="entry name" value="ABC transporter type 1, transmembrane domain"/>
    <property type="match status" value="1"/>
</dbReference>
<reference evidence="11 12" key="1">
    <citation type="journal article" date="2016" name="Nat. Commun.">
        <title>Thousands of microbial genomes shed light on interconnected biogeochemical processes in an aquifer system.</title>
        <authorList>
            <person name="Anantharaman K."/>
            <person name="Brown C.T."/>
            <person name="Hug L.A."/>
            <person name="Sharon I."/>
            <person name="Castelle C.J."/>
            <person name="Probst A.J."/>
            <person name="Thomas B.C."/>
            <person name="Singh A."/>
            <person name="Wilkins M.J."/>
            <person name="Karaoz U."/>
            <person name="Brodie E.L."/>
            <person name="Williams K.H."/>
            <person name="Hubbard S.S."/>
            <person name="Banfield J.F."/>
        </authorList>
    </citation>
    <scope>NUCLEOTIDE SEQUENCE [LARGE SCALE GENOMIC DNA]</scope>
    <source>
        <strain evidence="12">RIFCSPLOWO2_12_FULL_64_10</strain>
    </source>
</reference>
<evidence type="ECO:0000256" key="8">
    <source>
        <dbReference type="SAM" id="Phobius"/>
    </source>
</evidence>
<name>A0A1F6CUE8_HANXR</name>
<feature type="domain" description="ABC transmembrane type-1" evidence="10">
    <location>
        <begin position="19"/>
        <end position="301"/>
    </location>
</feature>
<dbReference type="InterPro" id="IPR036640">
    <property type="entry name" value="ABC1_TM_sf"/>
</dbReference>
<dbReference type="GO" id="GO:0015421">
    <property type="term" value="F:ABC-type oligopeptide transporter activity"/>
    <property type="evidence" value="ECO:0007669"/>
    <property type="project" value="TreeGrafter"/>
</dbReference>
<evidence type="ECO:0000256" key="7">
    <source>
        <dbReference type="ARBA" id="ARBA00023136"/>
    </source>
</evidence>
<keyword evidence="3 8" id="KW-0812">Transmembrane</keyword>
<dbReference type="InterPro" id="IPR011527">
    <property type="entry name" value="ABC1_TM_dom"/>
</dbReference>
<keyword evidence="4" id="KW-0547">Nucleotide-binding</keyword>
<dbReference type="SUPFAM" id="SSF90123">
    <property type="entry name" value="ABC transporter transmembrane region"/>
    <property type="match status" value="1"/>
</dbReference>
<dbReference type="InterPro" id="IPR003439">
    <property type="entry name" value="ABC_transporter-like_ATP-bd"/>
</dbReference>
<dbReference type="InterPro" id="IPR017871">
    <property type="entry name" value="ABC_transporter-like_CS"/>
</dbReference>
<dbReference type="AlphaFoldDB" id="A0A1F6CUE8"/>
<dbReference type="Proteomes" id="UP000178606">
    <property type="component" value="Unassembled WGS sequence"/>
</dbReference>
<dbReference type="GO" id="GO:0005524">
    <property type="term" value="F:ATP binding"/>
    <property type="evidence" value="ECO:0007669"/>
    <property type="project" value="UniProtKB-KW"/>
</dbReference>
<gene>
    <name evidence="11" type="ORF">A3F84_10070</name>
</gene>
<evidence type="ECO:0000259" key="10">
    <source>
        <dbReference type="PROSITE" id="PS50929"/>
    </source>
</evidence>
<protein>
    <recommendedName>
        <fullName evidence="13">ABC transporter ATP-binding protein</fullName>
    </recommendedName>
</protein>
<dbReference type="PANTHER" id="PTHR43394:SF1">
    <property type="entry name" value="ATP-BINDING CASSETTE SUB-FAMILY B MEMBER 10, MITOCHONDRIAL"/>
    <property type="match status" value="1"/>
</dbReference>
<comment type="subcellular location">
    <subcellularLocation>
        <location evidence="1">Cell membrane</location>
        <topology evidence="1">Multi-pass membrane protein</topology>
    </subcellularLocation>
</comment>
<dbReference type="PROSITE" id="PS50929">
    <property type="entry name" value="ABC_TM1F"/>
    <property type="match status" value="1"/>
</dbReference>
<feature type="transmembrane region" description="Helical" evidence="8">
    <location>
        <begin position="130"/>
        <end position="150"/>
    </location>
</feature>
<proteinExistence type="predicted"/>
<dbReference type="Gene3D" id="3.40.50.300">
    <property type="entry name" value="P-loop containing nucleotide triphosphate hydrolases"/>
    <property type="match status" value="1"/>
</dbReference>
<dbReference type="Pfam" id="PF00005">
    <property type="entry name" value="ABC_tran"/>
    <property type="match status" value="1"/>
</dbReference>
<dbReference type="PROSITE" id="PS50893">
    <property type="entry name" value="ABC_TRANSPORTER_2"/>
    <property type="match status" value="1"/>
</dbReference>
<evidence type="ECO:0000256" key="5">
    <source>
        <dbReference type="ARBA" id="ARBA00022840"/>
    </source>
</evidence>
<dbReference type="SUPFAM" id="SSF52540">
    <property type="entry name" value="P-loop containing nucleoside triphosphate hydrolases"/>
    <property type="match status" value="1"/>
</dbReference>
<sequence>MGTLKKVFRFIQPFRGKLLFALCLTVVMTILGMVPPIVTRYIVDDVVQAGKWEMAPAILMVMLTINFLSAGLNLWNNIIIYFVSQLFVFDIRKELYLRLQRLSLGFYEKMGTGRLMNRIMGDVSNIQSMVTWQTISIVNDIISFCVGLAMTFYLNWQLALVTLAILPFYFLNYYFFVKRIRRKNIAVWQKMDRVSNTVQERLRGTRMVRTFVNEERESQAFAVGTREVQAEALEGAQLGAAFSGASTLINGLGYTVIYCLGCYMVIVGKMSYGDVAAFGAYVFRILHPALRFTEISNMLQQTAISVDRVFEVMDAQPDVKEAPDAYELPPIRGRVEFRDVWFEYVPGEPVLKGINLVVEPGQTVALVGHTGCGKTTLTSLLMRFYDIKSGQILIDGHDISKVTLKSLRRQVGVVLQESILFNTTVRHNLRYGKKDVEESEVITCAKIAEIHEFILSKPDAYDTVIGEGGIKLSVGEKQRMSIARAVLTNPGILVLDEATSSLDSKSESLIQKALKSVMENRTSFVIAHRLSTILNADMIVVMEKGNILERGTHWGLLERPDGAYRQLYEEQFAKGRHEAAA</sequence>
<feature type="domain" description="ABC transporter" evidence="9">
    <location>
        <begin position="335"/>
        <end position="569"/>
    </location>
</feature>
<dbReference type="GO" id="GO:0016887">
    <property type="term" value="F:ATP hydrolysis activity"/>
    <property type="evidence" value="ECO:0007669"/>
    <property type="project" value="InterPro"/>
</dbReference>
<accession>A0A1F6CUE8</accession>
<feature type="transmembrane region" description="Helical" evidence="8">
    <location>
        <begin position="18"/>
        <end position="38"/>
    </location>
</feature>
<dbReference type="FunFam" id="3.40.50.300:FF:000287">
    <property type="entry name" value="Multidrug ABC transporter ATP-binding protein"/>
    <property type="match status" value="1"/>
</dbReference>
<keyword evidence="7 8" id="KW-0472">Membrane</keyword>
<dbReference type="GO" id="GO:0005886">
    <property type="term" value="C:plasma membrane"/>
    <property type="evidence" value="ECO:0007669"/>
    <property type="project" value="UniProtKB-SubCell"/>
</dbReference>
<evidence type="ECO:0000256" key="6">
    <source>
        <dbReference type="ARBA" id="ARBA00022989"/>
    </source>
</evidence>
<comment type="caution">
    <text evidence="11">The sequence shown here is derived from an EMBL/GenBank/DDBJ whole genome shotgun (WGS) entry which is preliminary data.</text>
</comment>
<dbReference type="Pfam" id="PF00664">
    <property type="entry name" value="ABC_membrane"/>
    <property type="match status" value="1"/>
</dbReference>
<evidence type="ECO:0000256" key="4">
    <source>
        <dbReference type="ARBA" id="ARBA00022741"/>
    </source>
</evidence>
<keyword evidence="2" id="KW-0813">Transport</keyword>
<dbReference type="CDD" id="cd07346">
    <property type="entry name" value="ABC_6TM_exporters"/>
    <property type="match status" value="1"/>
</dbReference>
<dbReference type="EMBL" id="MFKF01000135">
    <property type="protein sequence ID" value="OGG52765.1"/>
    <property type="molecule type" value="Genomic_DNA"/>
</dbReference>
<organism evidence="11 12">
    <name type="scientific">Handelsmanbacteria sp. (strain RIFCSPLOWO2_12_FULL_64_10)</name>
    <dbReference type="NCBI Taxonomy" id="1817868"/>
    <lineage>
        <taxon>Bacteria</taxon>
        <taxon>Candidatus Handelsmaniibacteriota</taxon>
    </lineage>
</organism>
<evidence type="ECO:0000256" key="3">
    <source>
        <dbReference type="ARBA" id="ARBA00022692"/>
    </source>
</evidence>
<feature type="transmembrane region" description="Helical" evidence="8">
    <location>
        <begin position="58"/>
        <end position="83"/>
    </location>
</feature>
<dbReference type="PANTHER" id="PTHR43394">
    <property type="entry name" value="ATP-DEPENDENT PERMEASE MDL1, MITOCHONDRIAL"/>
    <property type="match status" value="1"/>
</dbReference>
<dbReference type="SMART" id="SM00382">
    <property type="entry name" value="AAA"/>
    <property type="match status" value="1"/>
</dbReference>
<evidence type="ECO:0000313" key="12">
    <source>
        <dbReference type="Proteomes" id="UP000178606"/>
    </source>
</evidence>
<evidence type="ECO:0000313" key="11">
    <source>
        <dbReference type="EMBL" id="OGG52765.1"/>
    </source>
</evidence>
<dbReference type="PROSITE" id="PS00211">
    <property type="entry name" value="ABC_TRANSPORTER_1"/>
    <property type="match status" value="1"/>
</dbReference>
<evidence type="ECO:0000256" key="1">
    <source>
        <dbReference type="ARBA" id="ARBA00004651"/>
    </source>
</evidence>
<evidence type="ECO:0008006" key="13">
    <source>
        <dbReference type="Google" id="ProtNLM"/>
    </source>
</evidence>
<evidence type="ECO:0000256" key="2">
    <source>
        <dbReference type="ARBA" id="ARBA00022448"/>
    </source>
</evidence>
<keyword evidence="6 8" id="KW-1133">Transmembrane helix</keyword>
<dbReference type="InterPro" id="IPR003593">
    <property type="entry name" value="AAA+_ATPase"/>
</dbReference>